<accession>A0A1H0TZJ3</accession>
<evidence type="ECO:0000256" key="1">
    <source>
        <dbReference type="SAM" id="MobiDB-lite"/>
    </source>
</evidence>
<gene>
    <name evidence="2" type="ORF">SAMN04489708_11736</name>
</gene>
<dbReference type="EMBL" id="FNJL01000017">
    <property type="protein sequence ID" value="SDP59457.1"/>
    <property type="molecule type" value="Genomic_DNA"/>
</dbReference>
<protein>
    <recommendedName>
        <fullName evidence="4">DUF2158 domain-containing protein</fullName>
    </recommendedName>
</protein>
<dbReference type="AlphaFoldDB" id="A0A1H0TZJ3"/>
<feature type="region of interest" description="Disordered" evidence="1">
    <location>
        <begin position="78"/>
        <end position="101"/>
    </location>
</feature>
<reference evidence="3" key="1">
    <citation type="submission" date="2016-10" db="EMBL/GenBank/DDBJ databases">
        <authorList>
            <person name="Varghese N."/>
            <person name="Submissions S."/>
        </authorList>
    </citation>
    <scope>NUCLEOTIDE SEQUENCE [LARGE SCALE GENOMIC DNA]</scope>
    <source>
        <strain evidence="3">DSM 17101</strain>
    </source>
</reference>
<sequence>MRKRKAPRPPGHSNAAMRPTNIPLLRPGMYVRSRNGNIRMLVTCDNGDGSFICFWFCEERDRLVWQRFACGDLCPDLRPGIRPSTGQKTPRRGNHARPAGA</sequence>
<evidence type="ECO:0000313" key="2">
    <source>
        <dbReference type="EMBL" id="SDP59457.1"/>
    </source>
</evidence>
<dbReference type="Proteomes" id="UP000199317">
    <property type="component" value="Unassembled WGS sequence"/>
</dbReference>
<organism evidence="2 3">
    <name type="scientific">Paracidovorax cattleyae</name>
    <dbReference type="NCBI Taxonomy" id="80868"/>
    <lineage>
        <taxon>Bacteria</taxon>
        <taxon>Pseudomonadati</taxon>
        <taxon>Pseudomonadota</taxon>
        <taxon>Betaproteobacteria</taxon>
        <taxon>Burkholderiales</taxon>
        <taxon>Comamonadaceae</taxon>
        <taxon>Paracidovorax</taxon>
    </lineage>
</organism>
<evidence type="ECO:0008006" key="4">
    <source>
        <dbReference type="Google" id="ProtNLM"/>
    </source>
</evidence>
<keyword evidence="3" id="KW-1185">Reference proteome</keyword>
<evidence type="ECO:0000313" key="3">
    <source>
        <dbReference type="Proteomes" id="UP000199317"/>
    </source>
</evidence>
<proteinExistence type="predicted"/>
<feature type="region of interest" description="Disordered" evidence="1">
    <location>
        <begin position="1"/>
        <end position="21"/>
    </location>
</feature>
<name>A0A1H0TZJ3_9BURK</name>